<feature type="transmembrane region" description="Helical" evidence="1">
    <location>
        <begin position="147"/>
        <end position="170"/>
    </location>
</feature>
<keyword evidence="3" id="KW-1185">Reference proteome</keyword>
<feature type="transmembrane region" description="Helical" evidence="1">
    <location>
        <begin position="14"/>
        <end position="37"/>
    </location>
</feature>
<evidence type="ECO:0000313" key="2">
    <source>
        <dbReference type="EMBL" id="MFC7185073.1"/>
    </source>
</evidence>
<organism evidence="2 3">
    <name type="scientific">Kitasatospora paranensis</name>
    <dbReference type="NCBI Taxonomy" id="258053"/>
    <lineage>
        <taxon>Bacteria</taxon>
        <taxon>Bacillati</taxon>
        <taxon>Actinomycetota</taxon>
        <taxon>Actinomycetes</taxon>
        <taxon>Kitasatosporales</taxon>
        <taxon>Streptomycetaceae</taxon>
        <taxon>Kitasatospora</taxon>
    </lineage>
</organism>
<proteinExistence type="predicted"/>
<evidence type="ECO:0008006" key="4">
    <source>
        <dbReference type="Google" id="ProtNLM"/>
    </source>
</evidence>
<feature type="non-terminal residue" evidence="2">
    <location>
        <position position="1"/>
    </location>
</feature>
<evidence type="ECO:0000313" key="3">
    <source>
        <dbReference type="Proteomes" id="UP001596435"/>
    </source>
</evidence>
<feature type="transmembrane region" description="Helical" evidence="1">
    <location>
        <begin position="442"/>
        <end position="469"/>
    </location>
</feature>
<evidence type="ECO:0000256" key="1">
    <source>
        <dbReference type="SAM" id="Phobius"/>
    </source>
</evidence>
<keyword evidence="1" id="KW-1133">Transmembrane helix</keyword>
<comment type="caution">
    <text evidence="2">The sequence shown here is derived from an EMBL/GenBank/DDBJ whole genome shotgun (WGS) entry which is preliminary data.</text>
</comment>
<feature type="transmembrane region" description="Helical" evidence="1">
    <location>
        <begin position="58"/>
        <end position="75"/>
    </location>
</feature>
<sequence>AQADVGVAMNTGTMAAIAAALAAALLALPGRALLALPADARRGARQEAAAHRSGRRRAAAEAAVAAVTVGALVAARRRVVAAGAGVDRQLVAAPLLIALSGALLLARCWPALAGLAARRAARGRGPIAFLGLARAARGSGGRRRPSVLPLLALLLAVTTAGFGATVLTALHAGQQRAALTAVGADAVVSTPGDPLPAGFADAAAALPGVVSGLTAWRDGDAAMATADRSLFPNVTVLVVDPVRYAALAEKSGTGRFDPALLAAGTADGAVPVLVTPGLAARLDDSPAGIHLGPGEIEARMVGVIDGAVGVGGGEIAVLPAAPAAAALPAVGHPNLWFGTGRIEPGPLGDLLRRLDPAAGSTAVQAASAGPARYHVATAAAEARRLAADPGPRAAARLFDTAVLPAVAFALLAVLLTLVRATPERTALLARLRTMGLRPRAGLALILAEALPQALAAAVVGAALAAAAALVLGPAVDLAAIIGAPVHATVAFAAGPVAVQALALAAAAAAAVFAEAAYSARRQISTELRAGDDR</sequence>
<gene>
    <name evidence="2" type="ORF">ACFQMG_36555</name>
</gene>
<dbReference type="Proteomes" id="UP001596435">
    <property type="component" value="Unassembled WGS sequence"/>
</dbReference>
<name>A0ABW2G6C5_9ACTN</name>
<protein>
    <recommendedName>
        <fullName evidence="4">ABC transporter permease</fullName>
    </recommendedName>
</protein>
<keyword evidence="1" id="KW-0472">Membrane</keyword>
<feature type="transmembrane region" description="Helical" evidence="1">
    <location>
        <begin position="95"/>
        <end position="117"/>
    </location>
</feature>
<dbReference type="EMBL" id="JBHTAJ010000142">
    <property type="protein sequence ID" value="MFC7185073.1"/>
    <property type="molecule type" value="Genomic_DNA"/>
</dbReference>
<feature type="transmembrane region" description="Helical" evidence="1">
    <location>
        <begin position="489"/>
        <end position="513"/>
    </location>
</feature>
<accession>A0ABW2G6C5</accession>
<reference evidence="3" key="1">
    <citation type="journal article" date="2019" name="Int. J. Syst. Evol. Microbiol.">
        <title>The Global Catalogue of Microorganisms (GCM) 10K type strain sequencing project: providing services to taxonomists for standard genome sequencing and annotation.</title>
        <authorList>
            <consortium name="The Broad Institute Genomics Platform"/>
            <consortium name="The Broad Institute Genome Sequencing Center for Infectious Disease"/>
            <person name="Wu L."/>
            <person name="Ma J."/>
        </authorList>
    </citation>
    <scope>NUCLEOTIDE SEQUENCE [LARGE SCALE GENOMIC DNA]</scope>
    <source>
        <strain evidence="3">CGMCC 1.12859</strain>
    </source>
</reference>
<feature type="transmembrane region" description="Helical" evidence="1">
    <location>
        <begin position="401"/>
        <end position="421"/>
    </location>
</feature>
<keyword evidence="1" id="KW-0812">Transmembrane</keyword>